<dbReference type="Pfam" id="PF13359">
    <property type="entry name" value="DDE_Tnp_4"/>
    <property type="match status" value="1"/>
</dbReference>
<name>A0A5J4P5X2_9ZZZZ</name>
<dbReference type="EMBL" id="SNRY01011188">
    <property type="protein sequence ID" value="KAA6304837.1"/>
    <property type="molecule type" value="Genomic_DNA"/>
</dbReference>
<dbReference type="GO" id="GO:0046872">
    <property type="term" value="F:metal ion binding"/>
    <property type="evidence" value="ECO:0007669"/>
    <property type="project" value="UniProtKB-KW"/>
</dbReference>
<evidence type="ECO:0000256" key="1">
    <source>
        <dbReference type="ARBA" id="ARBA00001968"/>
    </source>
</evidence>
<keyword evidence="2" id="KW-0479">Metal-binding</keyword>
<comment type="cofactor">
    <cofactor evidence="1">
        <name>a divalent metal cation</name>
        <dbReference type="ChEBI" id="CHEBI:60240"/>
    </cofactor>
</comment>
<feature type="non-terminal residue" evidence="4">
    <location>
        <position position="1"/>
    </location>
</feature>
<protein>
    <recommendedName>
        <fullName evidence="3">DDE Tnp4 domain-containing protein</fullName>
    </recommendedName>
</protein>
<evidence type="ECO:0000259" key="3">
    <source>
        <dbReference type="Pfam" id="PF13359"/>
    </source>
</evidence>
<organism evidence="4">
    <name type="scientific">termite gut metagenome</name>
    <dbReference type="NCBI Taxonomy" id="433724"/>
    <lineage>
        <taxon>unclassified sequences</taxon>
        <taxon>metagenomes</taxon>
        <taxon>organismal metagenomes</taxon>
    </lineage>
</organism>
<proteinExistence type="predicted"/>
<dbReference type="InterPro" id="IPR027806">
    <property type="entry name" value="HARBI1_dom"/>
</dbReference>
<feature type="domain" description="DDE Tnp4" evidence="3">
    <location>
        <begin position="1"/>
        <end position="47"/>
    </location>
</feature>
<gene>
    <name evidence="4" type="ORF">EZS27_043511</name>
</gene>
<dbReference type="AlphaFoldDB" id="A0A5J4P5X2"/>
<reference evidence="4" key="1">
    <citation type="submission" date="2019-03" db="EMBL/GenBank/DDBJ databases">
        <title>Single cell metagenomics reveals metabolic interactions within the superorganism composed of flagellate Streblomastix strix and complex community of Bacteroidetes bacteria on its surface.</title>
        <authorList>
            <person name="Treitli S.C."/>
            <person name="Kolisko M."/>
            <person name="Husnik F."/>
            <person name="Keeling P."/>
            <person name="Hampl V."/>
        </authorList>
    </citation>
    <scope>NUCLEOTIDE SEQUENCE</scope>
    <source>
        <strain evidence="4">STM</strain>
    </source>
</reference>
<accession>A0A5J4P5X2</accession>
<evidence type="ECO:0000313" key="4">
    <source>
        <dbReference type="EMBL" id="KAA6304837.1"/>
    </source>
</evidence>
<evidence type="ECO:0000256" key="2">
    <source>
        <dbReference type="ARBA" id="ARBA00022723"/>
    </source>
</evidence>
<sequence>KEISSFRVKVEHAIGRVKIFRIVKERYRCHKLFFDDLVFEIACGLHNFRITSRLTI</sequence>
<comment type="caution">
    <text evidence="4">The sequence shown here is derived from an EMBL/GenBank/DDBJ whole genome shotgun (WGS) entry which is preliminary data.</text>
</comment>